<dbReference type="EMBL" id="AEVG01000002">
    <property type="protein sequence ID" value="EFX92939.1"/>
    <property type="molecule type" value="Genomic_DNA"/>
</dbReference>
<dbReference type="Gene3D" id="3.10.450.50">
    <property type="match status" value="1"/>
</dbReference>
<dbReference type="InterPro" id="IPR048469">
    <property type="entry name" value="YchJ-like_M"/>
</dbReference>
<reference evidence="2 3" key="1">
    <citation type="submission" date="2011-01" db="EMBL/GenBank/DDBJ databases">
        <authorList>
            <person name="Muzny D."/>
            <person name="Qin X."/>
            <person name="Deng J."/>
            <person name="Jiang H."/>
            <person name="Liu Y."/>
            <person name="Qu J."/>
            <person name="Song X.-Z."/>
            <person name="Zhang L."/>
            <person name="Thornton R."/>
            <person name="Coyle M."/>
            <person name="Francisco L."/>
            <person name="Jackson L."/>
            <person name="Javaid M."/>
            <person name="Korchina V."/>
            <person name="Kovar C."/>
            <person name="Mata R."/>
            <person name="Mathew T."/>
            <person name="Ngo R."/>
            <person name="Nguyen L."/>
            <person name="Nguyen N."/>
            <person name="Okwuonu G."/>
            <person name="Ongeri F."/>
            <person name="Pham C."/>
            <person name="Simmons D."/>
            <person name="Wilczek-Boney K."/>
            <person name="Hale W."/>
            <person name="Jakkamsetti A."/>
            <person name="Pham P."/>
            <person name="Ruth R."/>
            <person name="San Lucas F."/>
            <person name="Warren J."/>
            <person name="Zhang J."/>
            <person name="Zhao Z."/>
            <person name="Zhou C."/>
            <person name="Zhu D."/>
            <person name="Lee S."/>
            <person name="Bess C."/>
            <person name="Blankenburg K."/>
            <person name="Forbes L."/>
            <person name="Fu Q."/>
            <person name="Gubbala S."/>
            <person name="Hirani K."/>
            <person name="Jayaseelan J.C."/>
            <person name="Lara F."/>
            <person name="Munidasa M."/>
            <person name="Palculict T."/>
            <person name="Patil S."/>
            <person name="Pu L.-L."/>
            <person name="Saada N."/>
            <person name="Tang L."/>
            <person name="Weissenberger G."/>
            <person name="Zhu Y."/>
            <person name="Hemphill L."/>
            <person name="Shang Y."/>
            <person name="Youmans B."/>
            <person name="Ayvaz T."/>
            <person name="Ross M."/>
            <person name="Santibanez J."/>
            <person name="Aqrawi P."/>
            <person name="Gross S."/>
            <person name="Joshi V."/>
            <person name="Fowler G."/>
            <person name="Nazareth L."/>
            <person name="Reid J."/>
            <person name="Worley K."/>
            <person name="Petrosino J."/>
            <person name="Highlander S."/>
            <person name="Gibbs R."/>
        </authorList>
    </citation>
    <scope>NUCLEOTIDE SEQUENCE [LARGE SCALE GENOMIC DNA]</scope>
    <source>
        <strain evidence="2 3">ATCC 25976</strain>
    </source>
</reference>
<dbReference type="Proteomes" id="UP000005467">
    <property type="component" value="Unassembled WGS sequence"/>
</dbReference>
<keyword evidence="3" id="KW-1185">Reference proteome</keyword>
<accession>E8KDV3</accession>
<proteinExistence type="predicted"/>
<organism evidence="2 3">
    <name type="scientific">Actinobacillus ureae ATCC 25976</name>
    <dbReference type="NCBI Taxonomy" id="887324"/>
    <lineage>
        <taxon>Bacteria</taxon>
        <taxon>Pseudomonadati</taxon>
        <taxon>Pseudomonadota</taxon>
        <taxon>Gammaproteobacteria</taxon>
        <taxon>Pasteurellales</taxon>
        <taxon>Pasteurellaceae</taxon>
        <taxon>Actinobacillus</taxon>
    </lineage>
</organism>
<dbReference type="PANTHER" id="PTHR33747">
    <property type="entry name" value="UPF0225 PROTEIN SCO1677"/>
    <property type="match status" value="1"/>
</dbReference>
<dbReference type="AlphaFoldDB" id="E8KDV3"/>
<evidence type="ECO:0000313" key="3">
    <source>
        <dbReference type="Proteomes" id="UP000005467"/>
    </source>
</evidence>
<gene>
    <name evidence="2" type="ORF">HMPREF0027_0020</name>
</gene>
<dbReference type="HOGENOM" id="CLU_099590_0_1_6"/>
<sequence>MPKKRNAKMSENLTACPCQSGKHSVECCQPFHLKQAYPATAELLMRSRYAAYTLVNIDYIVETTVPSQQKFLDQAAMKAWGESTKWAGLEILSHKPNISKIHSLVKFKALFNTENGVEAHHELSLFVLVNNRWYFVDPTVPLPSQKQNCVCGSAKKFKHCCGAYLV</sequence>
<evidence type="ECO:0000259" key="1">
    <source>
        <dbReference type="Pfam" id="PF17775"/>
    </source>
</evidence>
<name>E8KDV3_9PAST</name>
<feature type="domain" description="YchJ-like middle NTF2-like" evidence="1">
    <location>
        <begin position="40"/>
        <end position="137"/>
    </location>
</feature>
<dbReference type="Pfam" id="PF02810">
    <property type="entry name" value="SEC-C"/>
    <property type="match status" value="1"/>
</dbReference>
<dbReference type="InterPro" id="IPR004027">
    <property type="entry name" value="SEC_C_motif"/>
</dbReference>
<dbReference type="Pfam" id="PF17775">
    <property type="entry name" value="YchJ_M-like"/>
    <property type="match status" value="1"/>
</dbReference>
<dbReference type="InterPro" id="IPR032710">
    <property type="entry name" value="NTF2-like_dom_sf"/>
</dbReference>
<evidence type="ECO:0000313" key="2">
    <source>
        <dbReference type="EMBL" id="EFX92939.1"/>
    </source>
</evidence>
<protein>
    <recommendedName>
        <fullName evidence="1">YchJ-like middle NTF2-like domain-containing protein</fullName>
    </recommendedName>
</protein>
<dbReference type="NCBIfam" id="NF002486">
    <property type="entry name" value="PRK01752.1"/>
    <property type="match status" value="1"/>
</dbReference>
<dbReference type="SUPFAM" id="SSF103642">
    <property type="entry name" value="Sec-C motif"/>
    <property type="match status" value="1"/>
</dbReference>
<dbReference type="SUPFAM" id="SSF54427">
    <property type="entry name" value="NTF2-like"/>
    <property type="match status" value="1"/>
</dbReference>
<comment type="caution">
    <text evidence="2">The sequence shown here is derived from an EMBL/GenBank/DDBJ whole genome shotgun (WGS) entry which is preliminary data.</text>
</comment>
<dbReference type="PANTHER" id="PTHR33747:SF1">
    <property type="entry name" value="ADENYLATE CYCLASE-ASSOCIATED CAP C-TERMINAL DOMAIN-CONTAINING PROTEIN"/>
    <property type="match status" value="1"/>
</dbReference>